<dbReference type="KEGG" id="cmv:CMUST_03090"/>
<protein>
    <submittedName>
        <fullName evidence="1">Uncharacterized protein</fullName>
    </submittedName>
</protein>
<keyword evidence="2" id="KW-1185">Reference proteome</keyword>
<gene>
    <name evidence="1" type="ORF">CMUST_03090</name>
</gene>
<evidence type="ECO:0000313" key="1">
    <source>
        <dbReference type="EMBL" id="AKK04962.1"/>
    </source>
</evidence>
<accession>A0A0G3H1H2</accession>
<reference evidence="2" key="2">
    <citation type="submission" date="2015-05" db="EMBL/GenBank/DDBJ databases">
        <title>Complete genome sequence of Corynebacterium mustelae DSM 45274, isolated from various tissues of a male ferret with lethal sepsis.</title>
        <authorList>
            <person name="Ruckert C."/>
            <person name="Albersmeier A."/>
            <person name="Winkler A."/>
            <person name="Tauch A."/>
        </authorList>
    </citation>
    <scope>NUCLEOTIDE SEQUENCE [LARGE SCALE GENOMIC DNA]</scope>
    <source>
        <strain evidence="2">DSM 45274</strain>
    </source>
</reference>
<sequence>MTPFDVDLRMSLIFFDPITEPFFFDVLAQKFAGGEPSAALSQFVADAGFSPHAIGDGVIAVPVMNPLSEGQEIIQSVVAAGCGLAIPFRNIVVWRGEEPLNATVDTLMWHPDMPISIGLVPEILRHAQHTRVGFVDRPVVITDLADPTGMTYAQAVFSRDFGIWLVEYQAGSVDKHYRLALPPEDNDDDATLKAAALIQYWLQYGTAVADYALWEKDDCSPDEQFCEYHHMPKVRIDIESKRFLL</sequence>
<reference evidence="1 2" key="1">
    <citation type="journal article" date="2015" name="Genome Announc.">
        <title>Complete Genome Sequence of the Type Strain Corynebacterium mustelae DSM 45274, Isolated from Various Tissues of a Male Ferret with Lethal Sepsis.</title>
        <authorList>
            <person name="Ruckert C."/>
            <person name="Eimer J."/>
            <person name="Winkler A."/>
            <person name="Tauch A."/>
        </authorList>
    </citation>
    <scope>NUCLEOTIDE SEQUENCE [LARGE SCALE GENOMIC DNA]</scope>
    <source>
        <strain evidence="1 2">DSM 45274</strain>
    </source>
</reference>
<dbReference type="STRING" id="571915.CMUST_03090"/>
<dbReference type="Proteomes" id="UP000035199">
    <property type="component" value="Chromosome"/>
</dbReference>
<dbReference type="PATRIC" id="fig|571915.4.peg.653"/>
<organism evidence="1 2">
    <name type="scientific">Corynebacterium mustelae</name>
    <dbReference type="NCBI Taxonomy" id="571915"/>
    <lineage>
        <taxon>Bacteria</taxon>
        <taxon>Bacillati</taxon>
        <taxon>Actinomycetota</taxon>
        <taxon>Actinomycetes</taxon>
        <taxon>Mycobacteriales</taxon>
        <taxon>Corynebacteriaceae</taxon>
        <taxon>Corynebacterium</taxon>
    </lineage>
</organism>
<evidence type="ECO:0000313" key="2">
    <source>
        <dbReference type="Proteomes" id="UP000035199"/>
    </source>
</evidence>
<dbReference type="EMBL" id="CP011542">
    <property type="protein sequence ID" value="AKK04962.1"/>
    <property type="molecule type" value="Genomic_DNA"/>
</dbReference>
<name>A0A0G3H1H2_9CORY</name>
<dbReference type="AlphaFoldDB" id="A0A0G3H1H2"/>
<proteinExistence type="predicted"/>